<protein>
    <submittedName>
        <fullName evidence="1">Uncharacterized protein</fullName>
    </submittedName>
</protein>
<gene>
    <name evidence="1" type="ORF">FN846DRAFT_417799</name>
</gene>
<reference evidence="1 2" key="1">
    <citation type="submission" date="2019-09" db="EMBL/GenBank/DDBJ databases">
        <title>Draft genome of the ectomycorrhizal ascomycete Sphaerosporella brunnea.</title>
        <authorList>
            <consortium name="DOE Joint Genome Institute"/>
            <person name="Benucci G.M."/>
            <person name="Marozzi G."/>
            <person name="Antonielli L."/>
            <person name="Sanchez S."/>
            <person name="Marco P."/>
            <person name="Wang X."/>
            <person name="Falini L.B."/>
            <person name="Barry K."/>
            <person name="Haridas S."/>
            <person name="Lipzen A."/>
            <person name="Labutti K."/>
            <person name="Grigoriev I.V."/>
            <person name="Murat C."/>
            <person name="Martin F."/>
            <person name="Albertini E."/>
            <person name="Donnini D."/>
            <person name="Bonito G."/>
        </authorList>
    </citation>
    <scope>NUCLEOTIDE SEQUENCE [LARGE SCALE GENOMIC DNA]</scope>
    <source>
        <strain evidence="1 2">Sb_GMNB300</strain>
    </source>
</reference>
<organism evidence="1 2">
    <name type="scientific">Sphaerosporella brunnea</name>
    <dbReference type="NCBI Taxonomy" id="1250544"/>
    <lineage>
        <taxon>Eukaryota</taxon>
        <taxon>Fungi</taxon>
        <taxon>Dikarya</taxon>
        <taxon>Ascomycota</taxon>
        <taxon>Pezizomycotina</taxon>
        <taxon>Pezizomycetes</taxon>
        <taxon>Pezizales</taxon>
        <taxon>Pyronemataceae</taxon>
        <taxon>Sphaerosporella</taxon>
    </lineage>
</organism>
<keyword evidence="2" id="KW-1185">Reference proteome</keyword>
<dbReference type="EMBL" id="VXIS01000342">
    <property type="protein sequence ID" value="KAA8894404.1"/>
    <property type="molecule type" value="Genomic_DNA"/>
</dbReference>
<dbReference type="AlphaFoldDB" id="A0A5J5EGI7"/>
<proteinExistence type="predicted"/>
<sequence length="346" mass="38637">MVVGGSRLLGSFNQSADRREGGQTERLAAEKAKGVFACLRRCAALTTELWDWFAQRDSRTPMKEALVRRSLLTVNEAGGRTCKEETHDLPTYSTTFDLPCSRMKRRWTIRDRITKKRTVRVGRRPFSSEMKARNDCHDSKFWGGGADGEGRRKTHSELCMRSPSQSVRPSAAGGGGAVSTSSVCISVYMTLSGGQKKRSSSAATRYECGLAYSPRSAQQHKCRIFMILRSAPHPRQDCPQRHTALPGLARKGMAWTRQFGSFSRHETQSLVCFFVSASWPITVVSVTRNCQDLPNTCQGQPKSFPHFSATNWPQSPSFIILPPPAPQPGMCMCWWHNTTNKVSINR</sequence>
<accession>A0A5J5EGI7</accession>
<dbReference type="InParanoid" id="A0A5J5EGI7"/>
<evidence type="ECO:0000313" key="1">
    <source>
        <dbReference type="EMBL" id="KAA8894404.1"/>
    </source>
</evidence>
<name>A0A5J5EGI7_9PEZI</name>
<comment type="caution">
    <text evidence="1">The sequence shown here is derived from an EMBL/GenBank/DDBJ whole genome shotgun (WGS) entry which is preliminary data.</text>
</comment>
<evidence type="ECO:0000313" key="2">
    <source>
        <dbReference type="Proteomes" id="UP000326924"/>
    </source>
</evidence>
<dbReference type="Proteomes" id="UP000326924">
    <property type="component" value="Unassembled WGS sequence"/>
</dbReference>